<evidence type="ECO:0000256" key="4">
    <source>
        <dbReference type="ARBA" id="ARBA00023125"/>
    </source>
</evidence>
<dbReference type="PROSITE" id="PS50110">
    <property type="entry name" value="RESPONSE_REGULATORY"/>
    <property type="match status" value="1"/>
</dbReference>
<dbReference type="PANTHER" id="PTHR48111">
    <property type="entry name" value="REGULATOR OF RPOS"/>
    <property type="match status" value="1"/>
</dbReference>
<dbReference type="InterPro" id="IPR036388">
    <property type="entry name" value="WH-like_DNA-bd_sf"/>
</dbReference>
<keyword evidence="4 7" id="KW-0238">DNA-binding</keyword>
<reference evidence="10" key="1">
    <citation type="submission" date="2022-08" db="EMBL/GenBank/DDBJ databases">
        <authorList>
            <person name="Wang H."/>
        </authorList>
    </citation>
    <scope>NUCLEOTIDE SEQUENCE</scope>
    <source>
        <strain evidence="10">PS10</strain>
    </source>
</reference>
<gene>
    <name evidence="10" type="ORF">NYG85_09135</name>
</gene>
<evidence type="ECO:0000259" key="9">
    <source>
        <dbReference type="PROSITE" id="PS51755"/>
    </source>
</evidence>
<evidence type="ECO:0000313" key="10">
    <source>
        <dbReference type="EMBL" id="MDL0089519.1"/>
    </source>
</evidence>
<evidence type="ECO:0000256" key="1">
    <source>
        <dbReference type="ARBA" id="ARBA00022553"/>
    </source>
</evidence>
<name>A0ABT7HRI0_9BACT</name>
<feature type="modified residue" description="4-aspartylphosphate" evidence="6">
    <location>
        <position position="51"/>
    </location>
</feature>
<dbReference type="SUPFAM" id="SSF46894">
    <property type="entry name" value="C-terminal effector domain of the bipartite response regulators"/>
    <property type="match status" value="1"/>
</dbReference>
<dbReference type="EMBL" id="JANURM010000014">
    <property type="protein sequence ID" value="MDL0089519.1"/>
    <property type="molecule type" value="Genomic_DNA"/>
</dbReference>
<dbReference type="Gene3D" id="1.10.10.10">
    <property type="entry name" value="Winged helix-like DNA-binding domain superfamily/Winged helix DNA-binding domain"/>
    <property type="match status" value="1"/>
</dbReference>
<keyword evidence="3" id="KW-0805">Transcription regulation</keyword>
<dbReference type="SMART" id="SM00862">
    <property type="entry name" value="Trans_reg_C"/>
    <property type="match status" value="1"/>
</dbReference>
<evidence type="ECO:0000256" key="7">
    <source>
        <dbReference type="PROSITE-ProRule" id="PRU01091"/>
    </source>
</evidence>
<proteinExistence type="predicted"/>
<dbReference type="InterPro" id="IPR016032">
    <property type="entry name" value="Sig_transdc_resp-reg_C-effctor"/>
</dbReference>
<dbReference type="Gene3D" id="3.40.50.2300">
    <property type="match status" value="1"/>
</dbReference>
<feature type="domain" description="Response regulatory" evidence="8">
    <location>
        <begin position="3"/>
        <end position="116"/>
    </location>
</feature>
<dbReference type="InterPro" id="IPR011006">
    <property type="entry name" value="CheY-like_superfamily"/>
</dbReference>
<dbReference type="RefSeq" id="WP_284938193.1">
    <property type="nucleotide sequence ID" value="NZ_JANURM010000014.1"/>
</dbReference>
<dbReference type="PANTHER" id="PTHR48111:SF1">
    <property type="entry name" value="TWO-COMPONENT RESPONSE REGULATOR ORR33"/>
    <property type="match status" value="1"/>
</dbReference>
<protein>
    <submittedName>
        <fullName evidence="10">Response regulator transcription factor</fullName>
    </submittedName>
</protein>
<dbReference type="SUPFAM" id="SSF52172">
    <property type="entry name" value="CheY-like"/>
    <property type="match status" value="1"/>
</dbReference>
<keyword evidence="1 6" id="KW-0597">Phosphoprotein</keyword>
<dbReference type="Pfam" id="PF00072">
    <property type="entry name" value="Response_reg"/>
    <property type="match status" value="1"/>
</dbReference>
<reference evidence="10" key="2">
    <citation type="journal article" date="2023" name="Microorganisms">
        <title>Isolation and Genomic Characteristics of Cat-Borne Campylobacter felis sp. nov. and Sheep-Borne Campylobacter ovis sp. nov.</title>
        <authorList>
            <person name="Wang H."/>
            <person name="Li Y."/>
            <person name="Gu Y."/>
            <person name="Zhou G."/>
            <person name="Chen X."/>
            <person name="Zhang X."/>
            <person name="Shao Z."/>
            <person name="Zhang J."/>
            <person name="Zhang M."/>
        </authorList>
    </citation>
    <scope>NUCLEOTIDE SEQUENCE</scope>
    <source>
        <strain evidence="10">PS10</strain>
    </source>
</reference>
<dbReference type="PROSITE" id="PS51755">
    <property type="entry name" value="OMPR_PHOB"/>
    <property type="match status" value="1"/>
</dbReference>
<feature type="DNA-binding region" description="OmpR/PhoB-type" evidence="7">
    <location>
        <begin position="125"/>
        <end position="219"/>
    </location>
</feature>
<sequence>MAKILVVEDEAMLNEMMCEYLGQKHEVVGVKSYDEAIDLAYENAFSLWIFDVKIIGKDGFTLLSDLRRSGRLTPCIFTTSLNTIDDVSKGFLSGCDDYLKKPFELKELDLRVQNLLKRTFLHSDSSLLKLDENYSFDLAQNTLYQGQNLISMPKKQALLLSLLLKNRDRFVTHDEIFSQIWSFDEMPSETSLRVYIAEIRKILGKERIISQSKLGYKYV</sequence>
<evidence type="ECO:0000256" key="5">
    <source>
        <dbReference type="ARBA" id="ARBA00023163"/>
    </source>
</evidence>
<dbReference type="Pfam" id="PF00486">
    <property type="entry name" value="Trans_reg_C"/>
    <property type="match status" value="1"/>
</dbReference>
<accession>A0ABT7HRI0</accession>
<comment type="caution">
    <text evidence="10">The sequence shown here is derived from an EMBL/GenBank/DDBJ whole genome shotgun (WGS) entry which is preliminary data.</text>
</comment>
<organism evidence="10 11">
    <name type="scientific">Campylobacter gastrosuis</name>
    <dbReference type="NCBI Taxonomy" id="2974576"/>
    <lineage>
        <taxon>Bacteria</taxon>
        <taxon>Pseudomonadati</taxon>
        <taxon>Campylobacterota</taxon>
        <taxon>Epsilonproteobacteria</taxon>
        <taxon>Campylobacterales</taxon>
        <taxon>Campylobacteraceae</taxon>
        <taxon>Campylobacter</taxon>
    </lineage>
</organism>
<dbReference type="InterPro" id="IPR001789">
    <property type="entry name" value="Sig_transdc_resp-reg_receiver"/>
</dbReference>
<keyword evidence="2" id="KW-0902">Two-component regulatory system</keyword>
<evidence type="ECO:0000313" key="11">
    <source>
        <dbReference type="Proteomes" id="UP001173801"/>
    </source>
</evidence>
<evidence type="ECO:0000259" key="8">
    <source>
        <dbReference type="PROSITE" id="PS50110"/>
    </source>
</evidence>
<evidence type="ECO:0000256" key="3">
    <source>
        <dbReference type="ARBA" id="ARBA00023015"/>
    </source>
</evidence>
<evidence type="ECO:0000256" key="6">
    <source>
        <dbReference type="PROSITE-ProRule" id="PRU00169"/>
    </source>
</evidence>
<keyword evidence="5" id="KW-0804">Transcription</keyword>
<keyword evidence="11" id="KW-1185">Reference proteome</keyword>
<evidence type="ECO:0000256" key="2">
    <source>
        <dbReference type="ARBA" id="ARBA00023012"/>
    </source>
</evidence>
<dbReference type="InterPro" id="IPR001867">
    <property type="entry name" value="OmpR/PhoB-type_DNA-bd"/>
</dbReference>
<dbReference type="Proteomes" id="UP001173801">
    <property type="component" value="Unassembled WGS sequence"/>
</dbReference>
<dbReference type="SMART" id="SM00448">
    <property type="entry name" value="REC"/>
    <property type="match status" value="1"/>
</dbReference>
<dbReference type="InterPro" id="IPR039420">
    <property type="entry name" value="WalR-like"/>
</dbReference>
<feature type="domain" description="OmpR/PhoB-type" evidence="9">
    <location>
        <begin position="125"/>
        <end position="219"/>
    </location>
</feature>